<evidence type="ECO:0000256" key="4">
    <source>
        <dbReference type="ARBA" id="ARBA00023163"/>
    </source>
</evidence>
<dbReference type="InterPro" id="IPR000847">
    <property type="entry name" value="LysR_HTH_N"/>
</dbReference>
<keyword evidence="3" id="KW-0238">DNA-binding</keyword>
<keyword evidence="7" id="KW-1185">Reference proteome</keyword>
<dbReference type="Pfam" id="PF00126">
    <property type="entry name" value="HTH_1"/>
    <property type="match status" value="1"/>
</dbReference>
<dbReference type="FunFam" id="1.10.10.10:FF:000001">
    <property type="entry name" value="LysR family transcriptional regulator"/>
    <property type="match status" value="1"/>
</dbReference>
<dbReference type="Gene3D" id="3.40.190.10">
    <property type="entry name" value="Periplasmic binding protein-like II"/>
    <property type="match status" value="2"/>
</dbReference>
<dbReference type="OrthoDB" id="9813056at2"/>
<dbReference type="SUPFAM" id="SSF53850">
    <property type="entry name" value="Periplasmic binding protein-like II"/>
    <property type="match status" value="1"/>
</dbReference>
<dbReference type="Proteomes" id="UP000319812">
    <property type="component" value="Unassembled WGS sequence"/>
</dbReference>
<proteinExistence type="inferred from homology"/>
<evidence type="ECO:0000313" key="6">
    <source>
        <dbReference type="EMBL" id="GED21430.1"/>
    </source>
</evidence>
<dbReference type="AlphaFoldDB" id="A0A4Y4F1E1"/>
<gene>
    <name evidence="6" type="ORF">HHA01_04070</name>
</gene>
<dbReference type="Pfam" id="PF03466">
    <property type="entry name" value="LysR_substrate"/>
    <property type="match status" value="1"/>
</dbReference>
<keyword evidence="2" id="KW-0805">Transcription regulation</keyword>
<keyword evidence="4" id="KW-0804">Transcription</keyword>
<comment type="similarity">
    <text evidence="1">Belongs to the LysR transcriptional regulatory family.</text>
</comment>
<dbReference type="SUPFAM" id="SSF46785">
    <property type="entry name" value="Winged helix' DNA-binding domain"/>
    <property type="match status" value="1"/>
</dbReference>
<evidence type="ECO:0000256" key="2">
    <source>
        <dbReference type="ARBA" id="ARBA00023015"/>
    </source>
</evidence>
<evidence type="ECO:0000256" key="3">
    <source>
        <dbReference type="ARBA" id="ARBA00023125"/>
    </source>
</evidence>
<dbReference type="PANTHER" id="PTHR30537:SF74">
    <property type="entry name" value="HTH-TYPE TRANSCRIPTIONAL REGULATOR TRPI"/>
    <property type="match status" value="1"/>
</dbReference>
<feature type="domain" description="HTH lysR-type" evidence="5">
    <location>
        <begin position="6"/>
        <end position="63"/>
    </location>
</feature>
<dbReference type="PRINTS" id="PR00039">
    <property type="entry name" value="HTHLYSR"/>
</dbReference>
<name>A0A4Y4F1E1_9GAMM</name>
<dbReference type="InterPro" id="IPR005119">
    <property type="entry name" value="LysR_subst-bd"/>
</dbReference>
<accession>A0A4Y4F1E1</accession>
<dbReference type="InterPro" id="IPR036390">
    <property type="entry name" value="WH_DNA-bd_sf"/>
</dbReference>
<evidence type="ECO:0000313" key="7">
    <source>
        <dbReference type="Proteomes" id="UP000319812"/>
    </source>
</evidence>
<dbReference type="RefSeq" id="WP_141317444.1">
    <property type="nucleotide sequence ID" value="NZ_BJOC01000008.1"/>
</dbReference>
<comment type="caution">
    <text evidence="6">The sequence shown here is derived from an EMBL/GenBank/DDBJ whole genome shotgun (WGS) entry which is preliminary data.</text>
</comment>
<dbReference type="GO" id="GO:0003700">
    <property type="term" value="F:DNA-binding transcription factor activity"/>
    <property type="evidence" value="ECO:0007669"/>
    <property type="project" value="InterPro"/>
</dbReference>
<evidence type="ECO:0000259" key="5">
    <source>
        <dbReference type="PROSITE" id="PS50931"/>
    </source>
</evidence>
<evidence type="ECO:0000256" key="1">
    <source>
        <dbReference type="ARBA" id="ARBA00009437"/>
    </source>
</evidence>
<protein>
    <submittedName>
        <fullName evidence="6">LysR family transcriptional regulator</fullName>
    </submittedName>
</protein>
<dbReference type="PANTHER" id="PTHR30537">
    <property type="entry name" value="HTH-TYPE TRANSCRIPTIONAL REGULATOR"/>
    <property type="match status" value="1"/>
</dbReference>
<sequence>MEVKLPSLRGLNAFEATARLGSMTAAAEATGTSQPVVSQRIRALEEHLGLSLFERSGNSLVLTPHGERFYHEVEHGLQVIHGACQEMYRLSGVYRPQVSIAAGSGFTHLCLLPLLPELKACFPQLRIHLVPVDRDDDASMQAADIAIRFGRQSASSGSQLLAEERVLPVCTPAYAERHGLQYINDADDLSRLTLLHQDERDPRWLDWKQWARAVAIWPIPDEDIFPFHNYPLVLNAALEGQGVALGWKFIVEKHLASGKLMGVGPEVARAHYGYWIELKYPDNALVQPVKDWLVSALNDERE</sequence>
<dbReference type="Gene3D" id="1.10.10.10">
    <property type="entry name" value="Winged helix-like DNA-binding domain superfamily/Winged helix DNA-binding domain"/>
    <property type="match status" value="1"/>
</dbReference>
<dbReference type="InterPro" id="IPR036388">
    <property type="entry name" value="WH-like_DNA-bd_sf"/>
</dbReference>
<dbReference type="InterPro" id="IPR058163">
    <property type="entry name" value="LysR-type_TF_proteobact-type"/>
</dbReference>
<dbReference type="GO" id="GO:0006351">
    <property type="term" value="P:DNA-templated transcription"/>
    <property type="evidence" value="ECO:0007669"/>
    <property type="project" value="TreeGrafter"/>
</dbReference>
<reference evidence="6 7" key="1">
    <citation type="submission" date="2019-06" db="EMBL/GenBank/DDBJ databases">
        <title>Whole genome shotgun sequence of Halomonas halmophila NBRC 15537.</title>
        <authorList>
            <person name="Hosoyama A."/>
            <person name="Uohara A."/>
            <person name="Ohji S."/>
            <person name="Ichikawa N."/>
        </authorList>
    </citation>
    <scope>NUCLEOTIDE SEQUENCE [LARGE SCALE GENOMIC DNA]</scope>
    <source>
        <strain evidence="6 7">NBRC 15537</strain>
    </source>
</reference>
<organism evidence="6 7">
    <name type="scientific">Halomonas halmophila</name>
    <dbReference type="NCBI Taxonomy" id="252"/>
    <lineage>
        <taxon>Bacteria</taxon>
        <taxon>Pseudomonadati</taxon>
        <taxon>Pseudomonadota</taxon>
        <taxon>Gammaproteobacteria</taxon>
        <taxon>Oceanospirillales</taxon>
        <taxon>Halomonadaceae</taxon>
        <taxon>Halomonas</taxon>
    </lineage>
</organism>
<dbReference type="GO" id="GO:0043565">
    <property type="term" value="F:sequence-specific DNA binding"/>
    <property type="evidence" value="ECO:0007669"/>
    <property type="project" value="TreeGrafter"/>
</dbReference>
<dbReference type="EMBL" id="BJOC01000008">
    <property type="protein sequence ID" value="GED21430.1"/>
    <property type="molecule type" value="Genomic_DNA"/>
</dbReference>
<dbReference type="PROSITE" id="PS50931">
    <property type="entry name" value="HTH_LYSR"/>
    <property type="match status" value="1"/>
</dbReference>